<reference evidence="1" key="1">
    <citation type="submission" date="2020-01" db="EMBL/GenBank/DDBJ databases">
        <title>Viral genomes from wild and zoo birds in China.</title>
        <authorList>
            <person name="Yao Y."/>
            <person name="Shan T."/>
            <person name="Yang S."/>
            <person name="Zhang W."/>
        </authorList>
    </citation>
    <scope>NUCLEOTIDE SEQUENCE</scope>
    <source>
        <strain evidence="1">W3chi091cir5</strain>
    </source>
</reference>
<name>A0A6M3YP49_9VIRU</name>
<evidence type="ECO:0000313" key="1">
    <source>
        <dbReference type="EMBL" id="QJI53627.1"/>
    </source>
</evidence>
<accession>A0A6M3YP49</accession>
<dbReference type="InterPro" id="IPR057000">
    <property type="entry name" value="Smaco_capsid"/>
</dbReference>
<sequence length="351" mass="38509">MATNFAKASYSEVYDLRTDTQFPTIVGIHTPRSTNPYIMLKGFFHQFKKYKYSGCSVAFIPVATLPADPLQVSYEAGEPTIDPRDLVNPVLIKGCHGESMGSVLNSVMTMANYRGPTIDVSNDESGSMSTLESLYYQLLSDSSWGKSHVQNGFRRSFYPLVHKMVANKPFGNVLDPSQMEDFNVGGNPVLTVAPPTSTDKYPQSPGFNNVPVGNVGLGTYSMTAPEFFTNGVQRLGWMDTCVQFGPSSASGFNVLGRQQFVQALPKLFMGLFVLPPAYKTEMYFRVVIKHFFEFKDFRSAPDTLVPIDTADGDIYIPPENIQPAPSTLQTSDTGTMEVVNGTAEVTSDGVL</sequence>
<dbReference type="Pfam" id="PF23784">
    <property type="entry name" value="Smaco_capsid"/>
    <property type="match status" value="1"/>
</dbReference>
<proteinExistence type="predicted"/>
<dbReference type="EMBL" id="MT138081">
    <property type="protein sequence ID" value="QJI53627.1"/>
    <property type="molecule type" value="Genomic_DNA"/>
</dbReference>
<protein>
    <submittedName>
        <fullName evidence="1">Capsid protein</fullName>
    </submittedName>
</protein>
<organism evidence="1">
    <name type="scientific">Smacoviridae sp</name>
    <dbReference type="NCBI Taxonomy" id="2715094"/>
    <lineage>
        <taxon>Viruses</taxon>
        <taxon>Monodnaviria</taxon>
        <taxon>Shotokuvirae</taxon>
        <taxon>Cressdnaviricota</taxon>
        <taxon>Arfiviricetes</taxon>
        <taxon>Cremevirales</taxon>
        <taxon>Smacoviridae</taxon>
    </lineage>
</organism>